<dbReference type="SUPFAM" id="SSF50985">
    <property type="entry name" value="RCC1/BLIP-II"/>
    <property type="match status" value="1"/>
</dbReference>
<organism evidence="6 7">
    <name type="scientific">Calicophoron daubneyi</name>
    <name type="common">Rumen fluke</name>
    <name type="synonym">Paramphistomum daubneyi</name>
    <dbReference type="NCBI Taxonomy" id="300641"/>
    <lineage>
        <taxon>Eukaryota</taxon>
        <taxon>Metazoa</taxon>
        <taxon>Spiralia</taxon>
        <taxon>Lophotrochozoa</taxon>
        <taxon>Platyhelminthes</taxon>
        <taxon>Trematoda</taxon>
        <taxon>Digenea</taxon>
        <taxon>Plagiorchiida</taxon>
        <taxon>Pronocephalata</taxon>
        <taxon>Paramphistomoidea</taxon>
        <taxon>Paramphistomidae</taxon>
        <taxon>Calicophoron</taxon>
    </lineage>
</organism>
<feature type="compositionally biased region" description="Polar residues" evidence="4">
    <location>
        <begin position="153"/>
        <end position="170"/>
    </location>
</feature>
<evidence type="ECO:0000259" key="5">
    <source>
        <dbReference type="Pfam" id="PF25390"/>
    </source>
</evidence>
<feature type="repeat" description="RCC1" evidence="3">
    <location>
        <begin position="91"/>
        <end position="139"/>
    </location>
</feature>
<feature type="repeat" description="RCC1" evidence="3">
    <location>
        <begin position="1"/>
        <end position="47"/>
    </location>
</feature>
<dbReference type="Gene3D" id="2.130.10.30">
    <property type="entry name" value="Regulator of chromosome condensation 1/beta-lactamase-inhibitor protein II"/>
    <property type="match status" value="2"/>
</dbReference>
<dbReference type="GO" id="GO:0005737">
    <property type="term" value="C:cytoplasm"/>
    <property type="evidence" value="ECO:0007669"/>
    <property type="project" value="TreeGrafter"/>
</dbReference>
<evidence type="ECO:0000256" key="4">
    <source>
        <dbReference type="SAM" id="MobiDB-lite"/>
    </source>
</evidence>
<dbReference type="InterPro" id="IPR009091">
    <property type="entry name" value="RCC1/BLIP-II"/>
</dbReference>
<evidence type="ECO:0000256" key="3">
    <source>
        <dbReference type="PROSITE-ProRule" id="PRU00235"/>
    </source>
</evidence>
<dbReference type="GO" id="GO:0005085">
    <property type="term" value="F:guanyl-nucleotide exchange factor activity"/>
    <property type="evidence" value="ECO:0007669"/>
    <property type="project" value="TreeGrafter"/>
</dbReference>
<dbReference type="InterPro" id="IPR000408">
    <property type="entry name" value="Reg_chr_condens"/>
</dbReference>
<dbReference type="InterPro" id="IPR051553">
    <property type="entry name" value="Ran_GTPase-activating"/>
</dbReference>
<evidence type="ECO:0000313" key="7">
    <source>
        <dbReference type="Proteomes" id="UP001497525"/>
    </source>
</evidence>
<dbReference type="PROSITE" id="PS50012">
    <property type="entry name" value="RCC1_3"/>
    <property type="match status" value="5"/>
</dbReference>
<feature type="repeat" description="RCC1" evidence="3">
    <location>
        <begin position="140"/>
        <end position="198"/>
    </location>
</feature>
<keyword evidence="1" id="KW-0344">Guanine-nucleotide releasing factor</keyword>
<accession>A0AAV2TU52</accession>
<evidence type="ECO:0000313" key="6">
    <source>
        <dbReference type="EMBL" id="CAL5140307.1"/>
    </source>
</evidence>
<dbReference type="InterPro" id="IPR058923">
    <property type="entry name" value="RCC1-like_dom"/>
</dbReference>
<reference evidence="6" key="1">
    <citation type="submission" date="2024-06" db="EMBL/GenBank/DDBJ databases">
        <authorList>
            <person name="Liu X."/>
            <person name="Lenzi L."/>
            <person name="Haldenby T S."/>
            <person name="Uol C."/>
        </authorList>
    </citation>
    <scope>NUCLEOTIDE SEQUENCE</scope>
</reference>
<protein>
    <recommendedName>
        <fullName evidence="5">RCC1-like domain-containing protein</fullName>
    </recommendedName>
</protein>
<keyword evidence="2" id="KW-0677">Repeat</keyword>
<feature type="region of interest" description="Disordered" evidence="4">
    <location>
        <begin position="153"/>
        <end position="179"/>
    </location>
</feature>
<feature type="domain" description="RCC1-like" evidence="5">
    <location>
        <begin position="1"/>
        <end position="386"/>
    </location>
</feature>
<dbReference type="Pfam" id="PF25390">
    <property type="entry name" value="WD40_RLD"/>
    <property type="match status" value="1"/>
</dbReference>
<dbReference type="PANTHER" id="PTHR45982:SF1">
    <property type="entry name" value="REGULATOR OF CHROMOSOME CONDENSATION"/>
    <property type="match status" value="1"/>
</dbReference>
<dbReference type="Proteomes" id="UP001497525">
    <property type="component" value="Unassembled WGS sequence"/>
</dbReference>
<sequence length="388" mass="41294">MFSWGANSGGQLGVGDFIDRYKPVCIQGVTASILSGGGAQSVVAFVDKVYTCGQFGPGNCSPIFHSLDFNFEPILHISSGWDFSVVLTHTGHLVTWGSNTYGQIGRSETKFSSTPTVVSAPPIRSIAAGLRHVIAVSSHGELFVWGSNRRQQLGQTSRGSSGLNSLTEPSPVSIRSPDGSRVVSCSAGANNSAILTETGLVALWGDLTYFRRPRENDKNQHVITSQPLWLSGDDFGGERVVQLASGWDHLVALTAAGSVYTCGRSDLGQLGRQADSTCSTVAQLTVTRSSTSFDPTPRPVPFNDPDGETVIPVTVTAGSEHTLMLDANGRVWAWGWNEHGMCGTAKSEHLDKSISVPDCIRQPAIVEFPFPVHVRSIGTGYGHSFAAS</sequence>
<feature type="repeat" description="RCC1" evidence="3">
    <location>
        <begin position="257"/>
        <end position="328"/>
    </location>
</feature>
<dbReference type="PANTHER" id="PTHR45982">
    <property type="entry name" value="REGULATOR OF CHROMOSOME CONDENSATION"/>
    <property type="match status" value="1"/>
</dbReference>
<gene>
    <name evidence="6" type="ORF">CDAUBV1_LOCUS15472</name>
</gene>
<name>A0AAV2TU52_CALDB</name>
<dbReference type="EMBL" id="CAXLJL010000711">
    <property type="protein sequence ID" value="CAL5140307.1"/>
    <property type="molecule type" value="Genomic_DNA"/>
</dbReference>
<dbReference type="AlphaFoldDB" id="A0AAV2TU52"/>
<proteinExistence type="predicted"/>
<dbReference type="PRINTS" id="PR00633">
    <property type="entry name" value="RCCNDNSATION"/>
</dbReference>
<evidence type="ECO:0000256" key="1">
    <source>
        <dbReference type="ARBA" id="ARBA00022658"/>
    </source>
</evidence>
<evidence type="ECO:0000256" key="2">
    <source>
        <dbReference type="ARBA" id="ARBA00022737"/>
    </source>
</evidence>
<comment type="caution">
    <text evidence="6">The sequence shown here is derived from an EMBL/GenBank/DDBJ whole genome shotgun (WGS) entry which is preliminary data.</text>
</comment>
<feature type="repeat" description="RCC1" evidence="3">
    <location>
        <begin position="329"/>
        <end position="388"/>
    </location>
</feature>
<dbReference type="PROSITE" id="PS00626">
    <property type="entry name" value="RCC1_2"/>
    <property type="match status" value="2"/>
</dbReference>